<organism evidence="2 3">
    <name type="scientific">Mucuna pruriens</name>
    <name type="common">Velvet bean</name>
    <name type="synonym">Dolichos pruriens</name>
    <dbReference type="NCBI Taxonomy" id="157652"/>
    <lineage>
        <taxon>Eukaryota</taxon>
        <taxon>Viridiplantae</taxon>
        <taxon>Streptophyta</taxon>
        <taxon>Embryophyta</taxon>
        <taxon>Tracheophyta</taxon>
        <taxon>Spermatophyta</taxon>
        <taxon>Magnoliopsida</taxon>
        <taxon>eudicotyledons</taxon>
        <taxon>Gunneridae</taxon>
        <taxon>Pentapetalae</taxon>
        <taxon>rosids</taxon>
        <taxon>fabids</taxon>
        <taxon>Fabales</taxon>
        <taxon>Fabaceae</taxon>
        <taxon>Papilionoideae</taxon>
        <taxon>50 kb inversion clade</taxon>
        <taxon>NPAAA clade</taxon>
        <taxon>indigoferoid/millettioid clade</taxon>
        <taxon>Phaseoleae</taxon>
        <taxon>Mucuna</taxon>
    </lineage>
</organism>
<dbReference type="AlphaFoldDB" id="A0A371F2D0"/>
<sequence length="63" mass="6938">MENESKGDKSPTALATSGSEVKMNSKNSTKPMENDVKTAIRMENFAAFELPLPSSFDTRTLQK</sequence>
<name>A0A371F2D0_MUCPR</name>
<comment type="caution">
    <text evidence="2">The sequence shown here is derived from an EMBL/GenBank/DDBJ whole genome shotgun (WGS) entry which is preliminary data.</text>
</comment>
<accession>A0A371F2D0</accession>
<protein>
    <submittedName>
        <fullName evidence="2">Uncharacterized protein</fullName>
    </submittedName>
</protein>
<gene>
    <name evidence="2" type="ORF">CR513_48055</name>
</gene>
<dbReference type="EMBL" id="QJKJ01010894">
    <property type="protein sequence ID" value="RDX72450.1"/>
    <property type="molecule type" value="Genomic_DNA"/>
</dbReference>
<feature type="region of interest" description="Disordered" evidence="1">
    <location>
        <begin position="1"/>
        <end position="33"/>
    </location>
</feature>
<keyword evidence="3" id="KW-1185">Reference proteome</keyword>
<proteinExistence type="predicted"/>
<evidence type="ECO:0000313" key="2">
    <source>
        <dbReference type="EMBL" id="RDX72450.1"/>
    </source>
</evidence>
<reference evidence="2" key="1">
    <citation type="submission" date="2018-05" db="EMBL/GenBank/DDBJ databases">
        <title>Draft genome of Mucuna pruriens seed.</title>
        <authorList>
            <person name="Nnadi N.E."/>
            <person name="Vos R."/>
            <person name="Hasami M.H."/>
            <person name="Devisetty U.K."/>
            <person name="Aguiy J.C."/>
        </authorList>
    </citation>
    <scope>NUCLEOTIDE SEQUENCE [LARGE SCALE GENOMIC DNA]</scope>
    <source>
        <strain evidence="2">JCA_2017</strain>
    </source>
</reference>
<dbReference type="Proteomes" id="UP000257109">
    <property type="component" value="Unassembled WGS sequence"/>
</dbReference>
<feature type="compositionally biased region" description="Polar residues" evidence="1">
    <location>
        <begin position="13"/>
        <end position="31"/>
    </location>
</feature>
<evidence type="ECO:0000313" key="3">
    <source>
        <dbReference type="Proteomes" id="UP000257109"/>
    </source>
</evidence>
<evidence type="ECO:0000256" key="1">
    <source>
        <dbReference type="SAM" id="MobiDB-lite"/>
    </source>
</evidence>
<feature type="non-terminal residue" evidence="2">
    <location>
        <position position="1"/>
    </location>
</feature>